<dbReference type="OrthoDB" id="417697at2759"/>
<feature type="compositionally biased region" description="Basic and acidic residues" evidence="4">
    <location>
        <begin position="254"/>
        <end position="265"/>
    </location>
</feature>
<evidence type="ECO:0000256" key="3">
    <source>
        <dbReference type="ARBA" id="ARBA00022679"/>
    </source>
</evidence>
<dbReference type="Pfam" id="PF13875">
    <property type="entry name" value="DUF4202"/>
    <property type="match status" value="1"/>
</dbReference>
<keyword evidence="2 6" id="KW-0489">Methyltransferase</keyword>
<feature type="region of interest" description="Disordered" evidence="4">
    <location>
        <begin position="244"/>
        <end position="266"/>
    </location>
</feature>
<accession>A0A316ZFI9</accession>
<name>A0A316ZFI9_9BASI</name>
<comment type="similarity">
    <text evidence="1">Belongs to the methyltransferase superfamily. METL family.</text>
</comment>
<dbReference type="InterPro" id="IPR025255">
    <property type="entry name" value="DUF4202"/>
</dbReference>
<dbReference type="Gene3D" id="3.40.50.150">
    <property type="entry name" value="Vaccinia Virus protein VP39"/>
    <property type="match status" value="1"/>
</dbReference>
<dbReference type="AlphaFoldDB" id="A0A316ZFI9"/>
<sequence>MASSADAYAAARRLVDEAHAADPKGEELHYADGVERWAAALAARPFYAALAAAEAPELLALAARCQHLERFATPRDSFPEGKAGYLKWRRSLYVLQGDRARELLRQVGVAERECDAVRTWVSKTDLQPGKESGELGTQLLEDAAVLVFLQEQLASFAAQHGEYPRRKFVDILRKTWRKLSPAGRDAVAGLDFPEALAGIIAEATEGETQGSAGGEPAAALPAAKEQTLATALADVHLADNAAASTSEVQPQAFHRTEPTEADKGGRTFGSRYLGDEDDMWQHNAWDHAKPPPEHVAMVEGLLAKQRETRVSQEDADKYHASAASYWDTFYSSHDNRFFKDRHWLHHEFPELVATTAADRGPCAVLEVGCGAGNTVFPLLEMNQNPHLRLFACDYSSEAVRVVKSNPLYESPPVGSLTSSVWDLSSTSPPVSADMPFAETAAKLPEGIEPHSLDIVVLIFVLSALHPREWEAAVRNVRTALKPGGMVLLRDYGRHDLPQLRFRKGRLLDENFYVRGDGTRVYFFTPDELQGMFRATPPSITADDGDASTPAEPVDETQYDFKTLQLATDRRLLLNRKERKSMWRVWNQVKLQSLYSEPAAQAQ</sequence>
<dbReference type="EMBL" id="KZ819289">
    <property type="protein sequence ID" value="PWN99115.1"/>
    <property type="molecule type" value="Genomic_DNA"/>
</dbReference>
<organism evidence="6 7">
    <name type="scientific">Tilletiopsis washingtonensis</name>
    <dbReference type="NCBI Taxonomy" id="58919"/>
    <lineage>
        <taxon>Eukaryota</taxon>
        <taxon>Fungi</taxon>
        <taxon>Dikarya</taxon>
        <taxon>Basidiomycota</taxon>
        <taxon>Ustilaginomycotina</taxon>
        <taxon>Exobasidiomycetes</taxon>
        <taxon>Entylomatales</taxon>
        <taxon>Entylomatales incertae sedis</taxon>
        <taxon>Tilletiopsis</taxon>
    </lineage>
</organism>
<dbReference type="Proteomes" id="UP000245946">
    <property type="component" value="Unassembled WGS sequence"/>
</dbReference>
<dbReference type="PANTHER" id="PTHR22809:SF11">
    <property type="entry name" value="TRNA N(3)-METHYLCYTIDINE METHYLTRANSFERASE METTL2"/>
    <property type="match status" value="1"/>
</dbReference>
<gene>
    <name evidence="6" type="ORF">FA09DRAFT_329061</name>
</gene>
<keyword evidence="3 6" id="KW-0808">Transferase</keyword>
<evidence type="ECO:0000256" key="2">
    <source>
        <dbReference type="ARBA" id="ARBA00022603"/>
    </source>
</evidence>
<evidence type="ECO:0000256" key="4">
    <source>
        <dbReference type="SAM" id="MobiDB-lite"/>
    </source>
</evidence>
<dbReference type="STRING" id="58919.A0A316ZFI9"/>
<dbReference type="RefSeq" id="XP_025599394.1">
    <property type="nucleotide sequence ID" value="XM_025742019.1"/>
</dbReference>
<dbReference type="PANTHER" id="PTHR22809">
    <property type="entry name" value="METHYLTRANSFERASE-RELATED"/>
    <property type="match status" value="1"/>
</dbReference>
<dbReference type="GO" id="GO:0032259">
    <property type="term" value="P:methylation"/>
    <property type="evidence" value="ECO:0007669"/>
    <property type="project" value="UniProtKB-KW"/>
</dbReference>
<dbReference type="CDD" id="cd02440">
    <property type="entry name" value="AdoMet_MTases"/>
    <property type="match status" value="1"/>
</dbReference>
<dbReference type="Pfam" id="PF08242">
    <property type="entry name" value="Methyltransf_12"/>
    <property type="match status" value="1"/>
</dbReference>
<feature type="domain" description="Methyltransferase type 12" evidence="5">
    <location>
        <begin position="365"/>
        <end position="486"/>
    </location>
</feature>
<reference evidence="6 7" key="1">
    <citation type="journal article" date="2018" name="Mol. Biol. Evol.">
        <title>Broad Genomic Sampling Reveals a Smut Pathogenic Ancestry of the Fungal Clade Ustilaginomycotina.</title>
        <authorList>
            <person name="Kijpornyongpan T."/>
            <person name="Mondo S.J."/>
            <person name="Barry K."/>
            <person name="Sandor L."/>
            <person name="Lee J."/>
            <person name="Lipzen A."/>
            <person name="Pangilinan J."/>
            <person name="LaButti K."/>
            <person name="Hainaut M."/>
            <person name="Henrissat B."/>
            <person name="Grigoriev I.V."/>
            <person name="Spatafora J.W."/>
            <person name="Aime M.C."/>
        </authorList>
    </citation>
    <scope>NUCLEOTIDE SEQUENCE [LARGE SCALE GENOMIC DNA]</scope>
    <source>
        <strain evidence="6 7">MCA 4186</strain>
    </source>
</reference>
<evidence type="ECO:0000259" key="5">
    <source>
        <dbReference type="Pfam" id="PF08242"/>
    </source>
</evidence>
<proteinExistence type="inferred from homology"/>
<dbReference type="InterPro" id="IPR013217">
    <property type="entry name" value="Methyltransf_12"/>
</dbReference>
<dbReference type="GO" id="GO:0052735">
    <property type="term" value="F:tRNA (cytidine-3-)-methyltransferase activity"/>
    <property type="evidence" value="ECO:0007669"/>
    <property type="project" value="TreeGrafter"/>
</dbReference>
<evidence type="ECO:0000313" key="7">
    <source>
        <dbReference type="Proteomes" id="UP000245946"/>
    </source>
</evidence>
<dbReference type="SUPFAM" id="SSF53335">
    <property type="entry name" value="S-adenosyl-L-methionine-dependent methyltransferases"/>
    <property type="match status" value="1"/>
</dbReference>
<dbReference type="InterPro" id="IPR026113">
    <property type="entry name" value="METTL2/6/8-like"/>
</dbReference>
<evidence type="ECO:0000256" key="1">
    <source>
        <dbReference type="ARBA" id="ARBA00009725"/>
    </source>
</evidence>
<dbReference type="InterPro" id="IPR029063">
    <property type="entry name" value="SAM-dependent_MTases_sf"/>
</dbReference>
<protein>
    <submittedName>
        <fullName evidence="6">S-adenosyl-L-methionine-dependent methyltransferase</fullName>
    </submittedName>
</protein>
<evidence type="ECO:0000313" key="6">
    <source>
        <dbReference type="EMBL" id="PWN99115.1"/>
    </source>
</evidence>
<keyword evidence="7" id="KW-1185">Reference proteome</keyword>
<dbReference type="GeneID" id="37269563"/>